<dbReference type="Gene3D" id="3.50.50.60">
    <property type="entry name" value="FAD/NAD(P)-binding domain"/>
    <property type="match status" value="1"/>
</dbReference>
<dbReference type="InterPro" id="IPR007867">
    <property type="entry name" value="GMC_OxRtase_C"/>
</dbReference>
<dbReference type="GO" id="GO:0016614">
    <property type="term" value="F:oxidoreductase activity, acting on CH-OH group of donors"/>
    <property type="evidence" value="ECO:0007669"/>
    <property type="project" value="InterPro"/>
</dbReference>
<comment type="caution">
    <text evidence="3">The sequence shown here is derived from an EMBL/GenBank/DDBJ whole genome shotgun (WGS) entry which is preliminary data.</text>
</comment>
<evidence type="ECO:0000259" key="2">
    <source>
        <dbReference type="Pfam" id="PF05199"/>
    </source>
</evidence>
<dbReference type="Pfam" id="PF05199">
    <property type="entry name" value="GMC_oxred_C"/>
    <property type="match status" value="1"/>
</dbReference>
<dbReference type="GO" id="GO:0050660">
    <property type="term" value="F:flavin adenine dinucleotide binding"/>
    <property type="evidence" value="ECO:0007669"/>
    <property type="project" value="InterPro"/>
</dbReference>
<dbReference type="InterPro" id="IPR036188">
    <property type="entry name" value="FAD/NAD-bd_sf"/>
</dbReference>
<dbReference type="EMBL" id="JASAOK010000049">
    <property type="protein sequence ID" value="KAK6208854.1"/>
    <property type="molecule type" value="Genomic_DNA"/>
</dbReference>
<protein>
    <submittedName>
        <fullName evidence="3">Choline dehydrogenase</fullName>
    </submittedName>
</protein>
<reference evidence="3 4" key="1">
    <citation type="submission" date="2023-04" db="EMBL/GenBank/DDBJ databases">
        <title>Colletotrichum tabacum stain YC1 causing leaf anthracnose on Nicotiana tabacum(L.) cv.</title>
        <authorList>
            <person name="Ji Z."/>
            <person name="Wang M."/>
            <person name="Zhang J."/>
            <person name="Wang N."/>
            <person name="Zhou Z."/>
        </authorList>
    </citation>
    <scope>NUCLEOTIDE SEQUENCE [LARGE SCALE GENOMIC DNA]</scope>
    <source>
        <strain evidence="3 4">YC1</strain>
    </source>
</reference>
<organism evidence="3 4">
    <name type="scientific">Colletotrichum tabaci</name>
    <dbReference type="NCBI Taxonomy" id="1209068"/>
    <lineage>
        <taxon>Eukaryota</taxon>
        <taxon>Fungi</taxon>
        <taxon>Dikarya</taxon>
        <taxon>Ascomycota</taxon>
        <taxon>Pezizomycotina</taxon>
        <taxon>Sordariomycetes</taxon>
        <taxon>Hypocreomycetidae</taxon>
        <taxon>Glomerellales</taxon>
        <taxon>Glomerellaceae</taxon>
        <taxon>Colletotrichum</taxon>
        <taxon>Colletotrichum destructivum species complex</taxon>
    </lineage>
</organism>
<evidence type="ECO:0000313" key="3">
    <source>
        <dbReference type="EMBL" id="KAK6208854.1"/>
    </source>
</evidence>
<comment type="similarity">
    <text evidence="1">Belongs to the GMC oxidoreductase family.</text>
</comment>
<gene>
    <name evidence="3" type="ORF">QIS74_12372</name>
</gene>
<dbReference type="AlphaFoldDB" id="A0AAV9SX24"/>
<dbReference type="PANTHER" id="PTHR11552:SF80">
    <property type="entry name" value="GMC OXIDOREDUCTASE"/>
    <property type="match status" value="1"/>
</dbReference>
<accession>A0AAV9SX24</accession>
<evidence type="ECO:0000256" key="1">
    <source>
        <dbReference type="ARBA" id="ARBA00010790"/>
    </source>
</evidence>
<name>A0AAV9SX24_9PEZI</name>
<dbReference type="InterPro" id="IPR012132">
    <property type="entry name" value="GMC_OxRdtase"/>
</dbReference>
<proteinExistence type="inferred from homology"/>
<dbReference type="Gene3D" id="3.30.560.10">
    <property type="entry name" value="Glucose Oxidase, domain 3"/>
    <property type="match status" value="1"/>
</dbReference>
<keyword evidence="4" id="KW-1185">Reference proteome</keyword>
<dbReference type="PANTHER" id="PTHR11552">
    <property type="entry name" value="GLUCOSE-METHANOL-CHOLINE GMC OXIDOREDUCTASE"/>
    <property type="match status" value="1"/>
</dbReference>
<sequence>MAEAINLVCSVFANLTDNAFKEHLPCRLGSEICKEEDQKAFFQAQTYLHHITGSCAIRADDNPIAVLDSQFRVWNVDGLHVVGGSVFPAQPGEVPSLATFTISEKKALDAVLQAFFKRRDYNCGYIL</sequence>
<dbReference type="Proteomes" id="UP001327957">
    <property type="component" value="Unassembled WGS sequence"/>
</dbReference>
<dbReference type="SUPFAM" id="SSF51905">
    <property type="entry name" value="FAD/NAD(P)-binding domain"/>
    <property type="match status" value="1"/>
</dbReference>
<evidence type="ECO:0000313" key="4">
    <source>
        <dbReference type="Proteomes" id="UP001327957"/>
    </source>
</evidence>
<feature type="domain" description="Glucose-methanol-choline oxidoreductase C-terminal" evidence="2">
    <location>
        <begin position="35"/>
        <end position="101"/>
    </location>
</feature>